<proteinExistence type="inferred from homology"/>
<dbReference type="PANTHER" id="PTHR47360">
    <property type="entry name" value="MUREIN DD-ENDOPEPTIDASE MEPS/MUREIN LD-CARBOXYPEPTIDASE"/>
    <property type="match status" value="1"/>
</dbReference>
<dbReference type="Pfam" id="PF00877">
    <property type="entry name" value="NLPC_P60"/>
    <property type="match status" value="1"/>
</dbReference>
<dbReference type="PANTHER" id="PTHR47360:SF1">
    <property type="entry name" value="ENDOPEPTIDASE NLPC-RELATED"/>
    <property type="match status" value="1"/>
</dbReference>
<keyword evidence="2" id="KW-0645">Protease</keyword>
<dbReference type="InterPro" id="IPR052062">
    <property type="entry name" value="Murein_DD/LD_carboxypeptidase"/>
</dbReference>
<name>A0ABT8RGV0_9BACT</name>
<protein>
    <submittedName>
        <fullName evidence="8">C40 family peptidase</fullName>
    </submittedName>
</protein>
<dbReference type="SUPFAM" id="SSF54001">
    <property type="entry name" value="Cysteine proteinases"/>
    <property type="match status" value="1"/>
</dbReference>
<evidence type="ECO:0000256" key="2">
    <source>
        <dbReference type="ARBA" id="ARBA00022670"/>
    </source>
</evidence>
<feature type="transmembrane region" description="Helical" evidence="6">
    <location>
        <begin position="12"/>
        <end position="33"/>
    </location>
</feature>
<dbReference type="Gene3D" id="3.90.1720.10">
    <property type="entry name" value="endopeptidase domain like (from Nostoc punctiforme)"/>
    <property type="match status" value="1"/>
</dbReference>
<dbReference type="InterPro" id="IPR000064">
    <property type="entry name" value="NLP_P60_dom"/>
</dbReference>
<dbReference type="EMBL" id="JAUKPO010000038">
    <property type="protein sequence ID" value="MDO1450926.1"/>
    <property type="molecule type" value="Genomic_DNA"/>
</dbReference>
<accession>A0ABT8RGV0</accession>
<sequence>MNIWLGIMKQQIRIFLLEVVAIIYLLIKGFFLLGRKAAQYLYTHRIQIIQHKLTLPTLILLSIIWTGFSSFKNVAAIQPSQPSSVSLQTEMVTDEVVPRVIPVNRQEEQETSADDSNAEEPFRDTKLVAHIMDWVGTPHRDNTQSKNGTDCSGFVQAVFQDAHGIELSRSSKAMYEKDVYKIHKTDLQEGDLVFFNTFGNSISHVGIYLKDGKFAHTSSSRGVTVSSLQDNYYQKKYRGAGRVKDLVN</sequence>
<keyword evidence="6" id="KW-0472">Membrane</keyword>
<keyword evidence="4" id="KW-0378">Hydrolase</keyword>
<evidence type="ECO:0000259" key="7">
    <source>
        <dbReference type="PROSITE" id="PS51935"/>
    </source>
</evidence>
<comment type="caution">
    <text evidence="8">The sequence shown here is derived from an EMBL/GenBank/DDBJ whole genome shotgun (WGS) entry which is preliminary data.</text>
</comment>
<evidence type="ECO:0000256" key="5">
    <source>
        <dbReference type="ARBA" id="ARBA00022807"/>
    </source>
</evidence>
<evidence type="ECO:0000256" key="1">
    <source>
        <dbReference type="ARBA" id="ARBA00007074"/>
    </source>
</evidence>
<comment type="similarity">
    <text evidence="1">Belongs to the peptidase C40 family.</text>
</comment>
<keyword evidence="3" id="KW-0732">Signal</keyword>
<evidence type="ECO:0000256" key="4">
    <source>
        <dbReference type="ARBA" id="ARBA00022801"/>
    </source>
</evidence>
<keyword evidence="6" id="KW-1133">Transmembrane helix</keyword>
<keyword evidence="9" id="KW-1185">Reference proteome</keyword>
<keyword evidence="6" id="KW-0812">Transmembrane</keyword>
<feature type="domain" description="NlpC/P60" evidence="7">
    <location>
        <begin position="121"/>
        <end position="244"/>
    </location>
</feature>
<keyword evidence="5" id="KW-0788">Thiol protease</keyword>
<evidence type="ECO:0000313" key="8">
    <source>
        <dbReference type="EMBL" id="MDO1450926.1"/>
    </source>
</evidence>
<evidence type="ECO:0000256" key="6">
    <source>
        <dbReference type="SAM" id="Phobius"/>
    </source>
</evidence>
<organism evidence="8 9">
    <name type="scientific">Rhodocytophaga aerolata</name>
    <dbReference type="NCBI Taxonomy" id="455078"/>
    <lineage>
        <taxon>Bacteria</taxon>
        <taxon>Pseudomonadati</taxon>
        <taxon>Bacteroidota</taxon>
        <taxon>Cytophagia</taxon>
        <taxon>Cytophagales</taxon>
        <taxon>Rhodocytophagaceae</taxon>
        <taxon>Rhodocytophaga</taxon>
    </lineage>
</organism>
<dbReference type="RefSeq" id="WP_302041725.1">
    <property type="nucleotide sequence ID" value="NZ_JAUKPO010000038.1"/>
</dbReference>
<dbReference type="InterPro" id="IPR038765">
    <property type="entry name" value="Papain-like_cys_pep_sf"/>
</dbReference>
<reference evidence="8" key="1">
    <citation type="submission" date="2023-07" db="EMBL/GenBank/DDBJ databases">
        <title>The genome sequence of Rhodocytophaga aerolata KACC 12507.</title>
        <authorList>
            <person name="Zhang X."/>
        </authorList>
    </citation>
    <scope>NUCLEOTIDE SEQUENCE</scope>
    <source>
        <strain evidence="8">KACC 12507</strain>
    </source>
</reference>
<gene>
    <name evidence="8" type="ORF">Q0590_31925</name>
</gene>
<dbReference type="Proteomes" id="UP001168528">
    <property type="component" value="Unassembled WGS sequence"/>
</dbReference>
<dbReference type="PROSITE" id="PS51935">
    <property type="entry name" value="NLPC_P60"/>
    <property type="match status" value="1"/>
</dbReference>
<evidence type="ECO:0000313" key="9">
    <source>
        <dbReference type="Proteomes" id="UP001168528"/>
    </source>
</evidence>
<evidence type="ECO:0000256" key="3">
    <source>
        <dbReference type="ARBA" id="ARBA00022729"/>
    </source>
</evidence>